<dbReference type="VEuPathDB" id="FungiDB:SCHCODRAFT_02593319"/>
<feature type="non-terminal residue" evidence="1">
    <location>
        <position position="127"/>
    </location>
</feature>
<dbReference type="GeneID" id="9593721"/>
<keyword evidence="2" id="KW-1185">Reference proteome</keyword>
<evidence type="ECO:0000313" key="2">
    <source>
        <dbReference type="Proteomes" id="UP000007431"/>
    </source>
</evidence>
<gene>
    <name evidence="1" type="ORF">SCHCODRAFT_114128</name>
</gene>
<dbReference type="RefSeq" id="XP_003026777.1">
    <property type="nucleotide sequence ID" value="XM_003026731.1"/>
</dbReference>
<dbReference type="EMBL" id="GL377315">
    <property type="protein sequence ID" value="EFI91874.1"/>
    <property type="molecule type" value="Genomic_DNA"/>
</dbReference>
<dbReference type="HOGENOM" id="CLU_161527_0_0_1"/>
<protein>
    <submittedName>
        <fullName evidence="1">Uncharacterized protein</fullName>
    </submittedName>
</protein>
<proteinExistence type="predicted"/>
<organism evidence="2">
    <name type="scientific">Schizophyllum commune (strain H4-8 / FGSC 9210)</name>
    <name type="common">Split gill fungus</name>
    <dbReference type="NCBI Taxonomy" id="578458"/>
    <lineage>
        <taxon>Eukaryota</taxon>
        <taxon>Fungi</taxon>
        <taxon>Dikarya</taxon>
        <taxon>Basidiomycota</taxon>
        <taxon>Agaricomycotina</taxon>
        <taxon>Agaricomycetes</taxon>
        <taxon>Agaricomycetidae</taxon>
        <taxon>Agaricales</taxon>
        <taxon>Schizophyllaceae</taxon>
        <taxon>Schizophyllum</taxon>
    </lineage>
</organism>
<name>D8QJV4_SCHCM</name>
<reference evidence="1 2" key="1">
    <citation type="journal article" date="2010" name="Nat. Biotechnol.">
        <title>Genome sequence of the model mushroom Schizophyllum commune.</title>
        <authorList>
            <person name="Ohm R.A."/>
            <person name="de Jong J.F."/>
            <person name="Lugones L.G."/>
            <person name="Aerts A."/>
            <person name="Kothe E."/>
            <person name="Stajich J.E."/>
            <person name="de Vries R.P."/>
            <person name="Record E."/>
            <person name="Levasseur A."/>
            <person name="Baker S.E."/>
            <person name="Bartholomew K.A."/>
            <person name="Coutinho P.M."/>
            <person name="Erdmann S."/>
            <person name="Fowler T.J."/>
            <person name="Gathman A.C."/>
            <person name="Lombard V."/>
            <person name="Henrissat B."/>
            <person name="Knabe N."/>
            <person name="Kuees U."/>
            <person name="Lilly W.W."/>
            <person name="Lindquist E."/>
            <person name="Lucas S."/>
            <person name="Magnuson J.K."/>
            <person name="Piumi F."/>
            <person name="Raudaskoski M."/>
            <person name="Salamov A."/>
            <person name="Schmutz J."/>
            <person name="Schwarze F.W.M.R."/>
            <person name="vanKuyk P.A."/>
            <person name="Horton J.S."/>
            <person name="Grigoriev I.V."/>
            <person name="Woesten H.A.B."/>
        </authorList>
    </citation>
    <scope>NUCLEOTIDE SEQUENCE [LARGE SCALE GENOMIC DNA]</scope>
    <source>
        <strain evidence="2">H4-8 / FGSC 9210</strain>
    </source>
</reference>
<dbReference type="Proteomes" id="UP000007431">
    <property type="component" value="Unassembled WGS sequence"/>
</dbReference>
<dbReference type="AlphaFoldDB" id="D8QJV4"/>
<evidence type="ECO:0000313" key="1">
    <source>
        <dbReference type="EMBL" id="EFI91874.1"/>
    </source>
</evidence>
<accession>D8QJV4</accession>
<dbReference type="KEGG" id="scm:SCHCO_02593319"/>
<sequence>MLQIASLRKRVHLAAGLLLGSGGGDEYKSQGEGKARVRFLSFPSLLLPPPTRPTPPFATTSPSLITRSVILRPGRGGLWIPSRPYYPFIYAITVSYTPTLVWFSECNLVSMLFHRTLRLSGLRFEGQ</sequence>
<dbReference type="InParanoid" id="D8QJV4"/>